<evidence type="ECO:0000313" key="2">
    <source>
        <dbReference type="EMBL" id="VGO22941.1"/>
    </source>
</evidence>
<name>A0A6C2UUB9_9BACT</name>
<evidence type="ECO:0000259" key="1">
    <source>
        <dbReference type="PROSITE" id="PS50031"/>
    </source>
</evidence>
<dbReference type="InterPro" id="IPR000261">
    <property type="entry name" value="EH_dom"/>
</dbReference>
<dbReference type="EMBL" id="CAAHFH010000003">
    <property type="protein sequence ID" value="VGO22941.1"/>
    <property type="molecule type" value="Genomic_DNA"/>
</dbReference>
<dbReference type="RefSeq" id="WP_136064890.1">
    <property type="nucleotide sequence ID" value="NZ_CAAHFH010000003.1"/>
</dbReference>
<dbReference type="InterPro" id="IPR036850">
    <property type="entry name" value="NDK-like_dom_sf"/>
</dbReference>
<organism evidence="2 3">
    <name type="scientific">Pontiella sulfatireligans</name>
    <dbReference type="NCBI Taxonomy" id="2750658"/>
    <lineage>
        <taxon>Bacteria</taxon>
        <taxon>Pseudomonadati</taxon>
        <taxon>Kiritimatiellota</taxon>
        <taxon>Kiritimatiellia</taxon>
        <taxon>Kiritimatiellales</taxon>
        <taxon>Pontiellaceae</taxon>
        <taxon>Pontiella</taxon>
    </lineage>
</organism>
<dbReference type="Proteomes" id="UP000346198">
    <property type="component" value="Unassembled WGS sequence"/>
</dbReference>
<reference evidence="2 3" key="1">
    <citation type="submission" date="2019-04" db="EMBL/GenBank/DDBJ databases">
        <authorList>
            <person name="Van Vliet M D."/>
        </authorList>
    </citation>
    <scope>NUCLEOTIDE SEQUENCE [LARGE SCALE GENOMIC DNA]</scope>
    <source>
        <strain evidence="2 3">F21</strain>
    </source>
</reference>
<feature type="domain" description="EH" evidence="1">
    <location>
        <begin position="82"/>
        <end position="144"/>
    </location>
</feature>
<dbReference type="PROSITE" id="PS50031">
    <property type="entry name" value="EH"/>
    <property type="match status" value="1"/>
</dbReference>
<proteinExistence type="predicted"/>
<accession>A0A6C2UUB9</accession>
<dbReference type="AlphaFoldDB" id="A0A6C2UUB9"/>
<evidence type="ECO:0000313" key="3">
    <source>
        <dbReference type="Proteomes" id="UP000346198"/>
    </source>
</evidence>
<keyword evidence="3" id="KW-1185">Reference proteome</keyword>
<protein>
    <recommendedName>
        <fullName evidence="1">EH domain-containing protein</fullName>
    </recommendedName>
</protein>
<sequence>MSVNQAVIFTKPVHHLGIDLTACQLDELARSFFEAKGFSFVLSQKVTGPELATREVIKKHYLMYSKAACAATPADLGVSDEGKAKFEAAFGKSWDDEVAAKRIMGTAELLANNGLDVHELFDLWNGLFVHGKTAKIQDGLIMAYIEKLDAYCINAFYPSMEANLYDEATEIDYYVVEFDPGQVSWADFRKKILGATNASNAVPESLRGQLYSEYPVEFPGRDNFVHGSAGPFEGFVERAIHEPDFDMASNPVGQYLIGRGATLESFNRWKATQSVSELGGLFDATEEKNTADIVPILDGVDFA</sequence>
<dbReference type="SUPFAM" id="SSF54919">
    <property type="entry name" value="Nucleoside diphosphate kinase, NDK"/>
    <property type="match status" value="1"/>
</dbReference>
<gene>
    <name evidence="2" type="ORF">SCARR_05039</name>
</gene>